<dbReference type="PATRIC" id="fig|42253.5.peg.1379"/>
<accession>A0A0K2GB72</accession>
<keyword evidence="16" id="KW-0594">Phospholipid biosynthesis</keyword>
<dbReference type="InterPro" id="IPR000374">
    <property type="entry name" value="PC_trans"/>
</dbReference>
<dbReference type="EC" id="2.7.7.41" evidence="6 18"/>
<evidence type="ECO:0000256" key="2">
    <source>
        <dbReference type="ARBA" id="ARBA00004651"/>
    </source>
</evidence>
<feature type="transmembrane region" description="Helical" evidence="20">
    <location>
        <begin position="237"/>
        <end position="254"/>
    </location>
</feature>
<feature type="transmembrane region" description="Helical" evidence="20">
    <location>
        <begin position="212"/>
        <end position="231"/>
    </location>
</feature>
<dbReference type="KEGG" id="nmv:NITMOv2_1410"/>
<keyword evidence="10 18" id="KW-0808">Transferase</keyword>
<dbReference type="GO" id="GO:0004605">
    <property type="term" value="F:phosphatidate cytidylyltransferase activity"/>
    <property type="evidence" value="ECO:0007669"/>
    <property type="project" value="UniProtKB-EC"/>
</dbReference>
<evidence type="ECO:0000256" key="20">
    <source>
        <dbReference type="SAM" id="Phobius"/>
    </source>
</evidence>
<feature type="transmembrane region" description="Helical" evidence="20">
    <location>
        <begin position="172"/>
        <end position="191"/>
    </location>
</feature>
<evidence type="ECO:0000313" key="21">
    <source>
        <dbReference type="EMBL" id="ALA57837.1"/>
    </source>
</evidence>
<evidence type="ECO:0000256" key="18">
    <source>
        <dbReference type="RuleBase" id="RU003938"/>
    </source>
</evidence>
<comment type="pathway">
    <text evidence="3 18">Phospholipid metabolism; CDP-diacylglycerol biosynthesis; CDP-diacylglycerol from sn-glycerol 3-phosphate: step 3/3.</text>
</comment>
<keyword evidence="11 18" id="KW-0812">Transmembrane</keyword>
<keyword evidence="15 20" id="KW-0472">Membrane</keyword>
<comment type="subcellular location">
    <subcellularLocation>
        <location evidence="2">Cell membrane</location>
        <topology evidence="2">Multi-pass membrane protein</topology>
    </subcellularLocation>
</comment>
<evidence type="ECO:0000256" key="10">
    <source>
        <dbReference type="ARBA" id="ARBA00022679"/>
    </source>
</evidence>
<evidence type="ECO:0000256" key="13">
    <source>
        <dbReference type="ARBA" id="ARBA00022989"/>
    </source>
</evidence>
<comment type="similarity">
    <text evidence="5 18">Belongs to the CDS family.</text>
</comment>
<protein>
    <recommendedName>
        <fullName evidence="7 18">Phosphatidate cytidylyltransferase</fullName>
        <ecNumber evidence="6 18">2.7.7.41</ecNumber>
    </recommendedName>
</protein>
<dbReference type="GO" id="GO:0016024">
    <property type="term" value="P:CDP-diacylglycerol biosynthetic process"/>
    <property type="evidence" value="ECO:0007669"/>
    <property type="project" value="UniProtKB-UniPathway"/>
</dbReference>
<evidence type="ECO:0000256" key="1">
    <source>
        <dbReference type="ARBA" id="ARBA00001698"/>
    </source>
</evidence>
<keyword evidence="13 20" id="KW-1133">Transmembrane helix</keyword>
<evidence type="ECO:0000256" key="4">
    <source>
        <dbReference type="ARBA" id="ARBA00005189"/>
    </source>
</evidence>
<evidence type="ECO:0000256" key="17">
    <source>
        <dbReference type="ARBA" id="ARBA00023264"/>
    </source>
</evidence>
<evidence type="ECO:0000256" key="19">
    <source>
        <dbReference type="SAM" id="MobiDB-lite"/>
    </source>
</evidence>
<feature type="transmembrane region" description="Helical" evidence="20">
    <location>
        <begin position="147"/>
        <end position="166"/>
    </location>
</feature>
<keyword evidence="22" id="KW-1185">Reference proteome</keyword>
<feature type="region of interest" description="Disordered" evidence="19">
    <location>
        <begin position="15"/>
        <end position="36"/>
    </location>
</feature>
<evidence type="ECO:0000256" key="8">
    <source>
        <dbReference type="ARBA" id="ARBA00022475"/>
    </source>
</evidence>
<evidence type="ECO:0000256" key="16">
    <source>
        <dbReference type="ARBA" id="ARBA00023209"/>
    </source>
</evidence>
<dbReference type="EMBL" id="CP011801">
    <property type="protein sequence ID" value="ALA57837.1"/>
    <property type="molecule type" value="Genomic_DNA"/>
</dbReference>
<evidence type="ECO:0000256" key="11">
    <source>
        <dbReference type="ARBA" id="ARBA00022692"/>
    </source>
</evidence>
<evidence type="ECO:0000256" key="14">
    <source>
        <dbReference type="ARBA" id="ARBA00023098"/>
    </source>
</evidence>
<keyword evidence="14" id="KW-0443">Lipid metabolism</keyword>
<sequence length="308" mass="32258">MAVSSAPYLRSPVATPHSAQAAGDAPPPIASKSSTGRRFDPRRVYTAVVLAPAIWAVIRYLPPWTFTLLLVAGGSIALFELYRMAFGGRTNRMLVGLGLTLAAFVISRAHLGLTAADVLLPGTMALILAMLFTDAPAEHRFKDTATVLFGVLYVGLTLGALAGTRALPGGEWLVLFVALVTWAGDTGAYYAGSLWGRHLLAPRVSPKKTMEGLLGGLVLSVLAALLARAWFLPGFSLADALILGILLTGGGLLGDLSESAIKRSAGVKDSGGILPGHGGMLDRLDSLLFTAPAFYYYVALVRGVTTLP</sequence>
<feature type="transmembrane region" description="Helical" evidence="20">
    <location>
        <begin position="118"/>
        <end position="135"/>
    </location>
</feature>
<proteinExistence type="inferred from homology"/>
<gene>
    <name evidence="21" type="primary">cdsA</name>
    <name evidence="21" type="ORF">NITMOv2_1410</name>
</gene>
<evidence type="ECO:0000256" key="9">
    <source>
        <dbReference type="ARBA" id="ARBA00022516"/>
    </source>
</evidence>
<feature type="transmembrane region" description="Helical" evidence="20">
    <location>
        <begin position="42"/>
        <end position="58"/>
    </location>
</feature>
<dbReference type="Pfam" id="PF01148">
    <property type="entry name" value="CTP_transf_1"/>
    <property type="match status" value="1"/>
</dbReference>
<evidence type="ECO:0000256" key="15">
    <source>
        <dbReference type="ARBA" id="ARBA00023136"/>
    </source>
</evidence>
<evidence type="ECO:0000256" key="12">
    <source>
        <dbReference type="ARBA" id="ARBA00022695"/>
    </source>
</evidence>
<evidence type="ECO:0000256" key="7">
    <source>
        <dbReference type="ARBA" id="ARBA00019373"/>
    </source>
</evidence>
<keyword evidence="8" id="KW-1003">Cell membrane</keyword>
<keyword evidence="17" id="KW-1208">Phospholipid metabolism</keyword>
<dbReference type="PANTHER" id="PTHR46382:SF1">
    <property type="entry name" value="PHOSPHATIDATE CYTIDYLYLTRANSFERASE"/>
    <property type="match status" value="1"/>
</dbReference>
<feature type="transmembrane region" description="Helical" evidence="20">
    <location>
        <begin position="94"/>
        <end position="112"/>
    </location>
</feature>
<organism evidence="21 22">
    <name type="scientific">Nitrospira moscoviensis</name>
    <dbReference type="NCBI Taxonomy" id="42253"/>
    <lineage>
        <taxon>Bacteria</taxon>
        <taxon>Pseudomonadati</taxon>
        <taxon>Nitrospirota</taxon>
        <taxon>Nitrospiria</taxon>
        <taxon>Nitrospirales</taxon>
        <taxon>Nitrospiraceae</taxon>
        <taxon>Nitrospira</taxon>
    </lineage>
</organism>
<name>A0A0K2GB72_NITMO</name>
<evidence type="ECO:0000256" key="3">
    <source>
        <dbReference type="ARBA" id="ARBA00005119"/>
    </source>
</evidence>
<dbReference type="PROSITE" id="PS01315">
    <property type="entry name" value="CDS"/>
    <property type="match status" value="1"/>
</dbReference>
<dbReference type="GO" id="GO:0005886">
    <property type="term" value="C:plasma membrane"/>
    <property type="evidence" value="ECO:0007669"/>
    <property type="project" value="UniProtKB-SubCell"/>
</dbReference>
<reference evidence="21 22" key="1">
    <citation type="journal article" date="2015" name="Proc. Natl. Acad. Sci. U.S.A.">
        <title>Expanded metabolic versatility of ubiquitous nitrite-oxidizing bacteria from the genus Nitrospira.</title>
        <authorList>
            <person name="Koch H."/>
            <person name="Lucker S."/>
            <person name="Albertsen M."/>
            <person name="Kitzinger K."/>
            <person name="Herbold C."/>
            <person name="Spieck E."/>
            <person name="Nielsen P.H."/>
            <person name="Wagner M."/>
            <person name="Daims H."/>
        </authorList>
    </citation>
    <scope>NUCLEOTIDE SEQUENCE [LARGE SCALE GENOMIC DNA]</scope>
    <source>
        <strain evidence="21 22">NSP M-1</strain>
    </source>
</reference>
<comment type="pathway">
    <text evidence="4">Lipid metabolism.</text>
</comment>
<evidence type="ECO:0000313" key="22">
    <source>
        <dbReference type="Proteomes" id="UP000069205"/>
    </source>
</evidence>
<dbReference type="PANTHER" id="PTHR46382">
    <property type="entry name" value="PHOSPHATIDATE CYTIDYLYLTRANSFERASE"/>
    <property type="match status" value="1"/>
</dbReference>
<keyword evidence="9" id="KW-0444">Lipid biosynthesis</keyword>
<evidence type="ECO:0000256" key="5">
    <source>
        <dbReference type="ARBA" id="ARBA00010185"/>
    </source>
</evidence>
<dbReference type="AlphaFoldDB" id="A0A0K2GB72"/>
<evidence type="ECO:0000256" key="6">
    <source>
        <dbReference type="ARBA" id="ARBA00012487"/>
    </source>
</evidence>
<dbReference type="STRING" id="42253.NITMOv2_1410"/>
<keyword evidence="12 18" id="KW-0548">Nucleotidyltransferase</keyword>
<dbReference type="Proteomes" id="UP000069205">
    <property type="component" value="Chromosome"/>
</dbReference>
<feature type="transmembrane region" description="Helical" evidence="20">
    <location>
        <begin position="64"/>
        <end position="82"/>
    </location>
</feature>
<comment type="catalytic activity">
    <reaction evidence="1 18">
        <text>a 1,2-diacyl-sn-glycero-3-phosphate + CTP + H(+) = a CDP-1,2-diacyl-sn-glycerol + diphosphate</text>
        <dbReference type="Rhea" id="RHEA:16229"/>
        <dbReference type="ChEBI" id="CHEBI:15378"/>
        <dbReference type="ChEBI" id="CHEBI:33019"/>
        <dbReference type="ChEBI" id="CHEBI:37563"/>
        <dbReference type="ChEBI" id="CHEBI:58332"/>
        <dbReference type="ChEBI" id="CHEBI:58608"/>
        <dbReference type="EC" id="2.7.7.41"/>
    </reaction>
</comment>
<dbReference type="UniPathway" id="UPA00557">
    <property type="reaction ID" value="UER00614"/>
</dbReference>